<feature type="repeat" description="WD" evidence="9">
    <location>
        <begin position="841"/>
        <end position="871"/>
    </location>
</feature>
<feature type="repeat" description="WD" evidence="9">
    <location>
        <begin position="705"/>
        <end position="746"/>
    </location>
</feature>
<dbReference type="Ensembl" id="ENSCCRT00010040883.1">
    <property type="protein sequence ID" value="ENSCCRP00010037248.1"/>
    <property type="gene ID" value="ENSCCRG00010014789.1"/>
</dbReference>
<dbReference type="SUPFAM" id="SSF47986">
    <property type="entry name" value="DEATH domain"/>
    <property type="match status" value="1"/>
</dbReference>
<dbReference type="Gene3D" id="3.40.50.300">
    <property type="entry name" value="P-loop containing nucleotide triphosphate hydrolases"/>
    <property type="match status" value="1"/>
</dbReference>
<dbReference type="InterPro" id="IPR036388">
    <property type="entry name" value="WH-like_DNA-bd_sf"/>
</dbReference>
<dbReference type="CDD" id="cd00200">
    <property type="entry name" value="WD40"/>
    <property type="match status" value="1"/>
</dbReference>
<dbReference type="Gene3D" id="1.10.10.10">
    <property type="entry name" value="Winged helix-like DNA-binding domain superfamily/Winged helix DNA-binding domain"/>
    <property type="match status" value="1"/>
</dbReference>
<dbReference type="FunFam" id="1.10.8.430:FF:000001">
    <property type="entry name" value="Apoptotic protease-activating factor 1"/>
    <property type="match status" value="1"/>
</dbReference>
<keyword evidence="4" id="KW-0053">Apoptosis</keyword>
<dbReference type="Pfam" id="PF00400">
    <property type="entry name" value="WD40"/>
    <property type="match status" value="9"/>
</dbReference>
<dbReference type="InterPro" id="IPR002182">
    <property type="entry name" value="NB-ARC"/>
</dbReference>
<dbReference type="AlphaFoldDB" id="A0A8C1JTC8"/>
<accession>A0A8C1JTC8</accession>
<dbReference type="GO" id="GO:0006915">
    <property type="term" value="P:apoptotic process"/>
    <property type="evidence" value="ECO:0007669"/>
    <property type="project" value="UniProtKB-KW"/>
</dbReference>
<name>A0A8C1JTC8_CYPCA</name>
<evidence type="ECO:0000256" key="5">
    <source>
        <dbReference type="ARBA" id="ARBA00022737"/>
    </source>
</evidence>
<feature type="domain" description="CARD" evidence="10">
    <location>
        <begin position="1"/>
        <end position="84"/>
    </location>
</feature>
<feature type="repeat" description="WD" evidence="9">
    <location>
        <begin position="636"/>
        <end position="666"/>
    </location>
</feature>
<reference evidence="11" key="1">
    <citation type="submission" date="2025-08" db="UniProtKB">
        <authorList>
            <consortium name="Ensembl"/>
        </authorList>
    </citation>
    <scope>IDENTIFICATION</scope>
</reference>
<dbReference type="Gene3D" id="2.130.10.10">
    <property type="entry name" value="YVTN repeat-like/Quinoprotein amine dehydrogenase"/>
    <property type="match status" value="2"/>
</dbReference>
<dbReference type="InterPro" id="IPR015943">
    <property type="entry name" value="WD40/YVTN_repeat-like_dom_sf"/>
</dbReference>
<dbReference type="InterPro" id="IPR001315">
    <property type="entry name" value="CARD"/>
</dbReference>
<evidence type="ECO:0000313" key="11">
    <source>
        <dbReference type="Ensembl" id="ENSCCRP00010037248.1"/>
    </source>
</evidence>
<protein>
    <recommendedName>
        <fullName evidence="8">Apoptotic protease-activating factor 1</fullName>
    </recommendedName>
</protein>
<comment type="subcellular location">
    <subcellularLocation>
        <location evidence="1">Cytoplasm</location>
    </subcellularLocation>
</comment>
<keyword evidence="3 9" id="KW-0853">WD repeat</keyword>
<dbReference type="InterPro" id="IPR036322">
    <property type="entry name" value="WD40_repeat_dom_sf"/>
</dbReference>
<dbReference type="SUPFAM" id="SSF52540">
    <property type="entry name" value="P-loop containing nucleoside triphosphate hydrolases"/>
    <property type="match status" value="1"/>
</dbReference>
<dbReference type="PROSITE" id="PS50082">
    <property type="entry name" value="WD_REPEATS_2"/>
    <property type="match status" value="7"/>
</dbReference>
<sequence length="1154" mass="131161">MEERARSCLLRSKATLEQDIKASYLMDHMVSDGVLTNEEESRVREQAAALLEVLLRKDNRAYISFYNALIRESYGDLANLLHSDLPLLSPEGERSFGILSEGGVPQRPVVFVSRPALLNLIREKLYRLQNTPGWVTVFGMAGSGKSVMAAEAVRDRALIKECFPGGVHWLSVGQCERADLLVRMQSLCFRLEQGQSSEASQRPPCSVEEAKERLRFLVLRRFPRSLLILDDVWDSSTLRSFDIQCRVLLTTRNRGLADSVSGDFEVPVESGLDEEKALEILALYVNGKPHKLPEQARSIVSECKGSPLVVSLIGALLREFPDRWSYYLRQLQKKQFKRIRKSSSYDYEALDQAMDASLQVLEPEHQDLYRDLSIMQKDVKVPAKVLSVLWDLELEEVEDVLQEFVNKSLLFRDCNQRPYHYYLHDLQLDFLIEQNRDQIAELHKKLVRQYQKFYNERPPSPGDIDCSYWYRFLPYHMAKAGLSKELYSLMFSLDWVKEKAQFMGSAHLINDYVEYGEILDKEVRLQFQEFLSLNGHHLEQRPFPDIVQLALSQPACSEVYRQALMQAQKRASRGRLYLDWVNKNNQDSLSLLVMHPHQGSVYYAGFSKDGSKIASCGANKALRVFKTTSGEKLLELQAHDEDILCCSFSPDDRYIATCSSDRKVKVSFGEEHEEQINHCQFTNTGRRVLLATCSNDKFTNTKNTMFGHMEPVNHCCFSPNDAYLATSSSDGTVKLFEVSSANEWKSIDVNSYFPESDDEIKAIVKCSTWSADGSRIICAARNAVFVFDVKTSDMLLEMKTSRLSTVQYCHACPNSSLLAVALSHYTVELWNFETSKKKAECNGHLSWVHCVQFSPDGSLLLSSSDDQTIRVKVAFEQSSCFCLKVLEVPSGKTSQTLTGHTRTVHHCQFTDDGETLVTSSEDTTVRVWKWRTGEYLVLEGHKEPVRKFHLLNNSTSSHLFSWSFDGTVKVWDLNRGQMLQDLECHKGAVLSCDVSSDRHLFATTSADRTAKVWSNASWEMTLLLKGHKDCVRSCRFSWDNKRLATGDDNGEIRLWSMLDGALLKICSRDTKDSMDSFHGGWVTDLQFSPDNRVLVSTGGYIKWWSVETGEALQTFYTMGANLKKIHVSADFTTFVTVDSIGILYVLKKVEGGSL</sequence>
<organism evidence="11 12">
    <name type="scientific">Cyprinus carpio</name>
    <name type="common">Common carp</name>
    <dbReference type="NCBI Taxonomy" id="7962"/>
    <lineage>
        <taxon>Eukaryota</taxon>
        <taxon>Metazoa</taxon>
        <taxon>Chordata</taxon>
        <taxon>Craniata</taxon>
        <taxon>Vertebrata</taxon>
        <taxon>Euteleostomi</taxon>
        <taxon>Actinopterygii</taxon>
        <taxon>Neopterygii</taxon>
        <taxon>Teleostei</taxon>
        <taxon>Ostariophysi</taxon>
        <taxon>Cypriniformes</taxon>
        <taxon>Cyprinidae</taxon>
        <taxon>Cyprininae</taxon>
        <taxon>Cyprinus</taxon>
    </lineage>
</organism>
<dbReference type="InterPro" id="IPR048975">
    <property type="entry name" value="WHD_APAF1"/>
</dbReference>
<evidence type="ECO:0000259" key="10">
    <source>
        <dbReference type="PROSITE" id="PS50209"/>
    </source>
</evidence>
<dbReference type="SUPFAM" id="SSF50978">
    <property type="entry name" value="WD40 repeat-like"/>
    <property type="match status" value="2"/>
</dbReference>
<feature type="repeat" description="WD" evidence="9">
    <location>
        <begin position="982"/>
        <end position="1014"/>
    </location>
</feature>
<dbReference type="SUPFAM" id="SSF69322">
    <property type="entry name" value="Tricorn protease domain 2"/>
    <property type="match status" value="1"/>
</dbReference>
<dbReference type="Pfam" id="PF21296">
    <property type="entry name" value="WHD_APAF1"/>
    <property type="match status" value="1"/>
</dbReference>
<dbReference type="PANTHER" id="PTHR22845:SF5">
    <property type="entry name" value="APOPTOTIC PROTEASE-ACTIVATING FACTOR 1"/>
    <property type="match status" value="1"/>
</dbReference>
<evidence type="ECO:0000256" key="3">
    <source>
        <dbReference type="ARBA" id="ARBA00022574"/>
    </source>
</evidence>
<dbReference type="Pfam" id="PF00931">
    <property type="entry name" value="NB-ARC"/>
    <property type="match status" value="1"/>
</dbReference>
<keyword evidence="7" id="KW-0067">ATP-binding</keyword>
<evidence type="ECO:0000313" key="12">
    <source>
        <dbReference type="Proteomes" id="UP000694427"/>
    </source>
</evidence>
<evidence type="ECO:0000256" key="2">
    <source>
        <dbReference type="ARBA" id="ARBA00022490"/>
    </source>
</evidence>
<keyword evidence="5" id="KW-0677">Repeat</keyword>
<dbReference type="GO" id="GO:0043531">
    <property type="term" value="F:ADP binding"/>
    <property type="evidence" value="ECO:0007669"/>
    <property type="project" value="InterPro"/>
</dbReference>
<keyword evidence="12" id="KW-1185">Reference proteome</keyword>
<feature type="repeat" description="WD" evidence="9">
    <location>
        <begin position="938"/>
        <end position="981"/>
    </location>
</feature>
<evidence type="ECO:0000256" key="8">
    <source>
        <dbReference type="ARBA" id="ARBA00073202"/>
    </source>
</evidence>
<dbReference type="FunFam" id="2.130.10.10:FF:000135">
    <property type="entry name" value="Apoptotic protease-activating factor 1"/>
    <property type="match status" value="1"/>
</dbReference>
<dbReference type="InterPro" id="IPR042197">
    <property type="entry name" value="Apaf_helical"/>
</dbReference>
<dbReference type="PROSITE" id="PS50209">
    <property type="entry name" value="CARD"/>
    <property type="match status" value="1"/>
</dbReference>
<dbReference type="Pfam" id="PF00619">
    <property type="entry name" value="CARD"/>
    <property type="match status" value="1"/>
</dbReference>
<keyword evidence="2" id="KW-0963">Cytoplasm</keyword>
<evidence type="ECO:0000256" key="7">
    <source>
        <dbReference type="ARBA" id="ARBA00022840"/>
    </source>
</evidence>
<dbReference type="InterPro" id="IPR001680">
    <property type="entry name" value="WD40_rpt"/>
</dbReference>
<feature type="repeat" description="WD" evidence="9">
    <location>
        <begin position="897"/>
        <end position="938"/>
    </location>
</feature>
<evidence type="ECO:0000256" key="9">
    <source>
        <dbReference type="PROSITE-ProRule" id="PRU00221"/>
    </source>
</evidence>
<dbReference type="FunFam" id="3.40.50.300:FF:000502">
    <property type="entry name" value="Apoptotic protease-activating factor 1"/>
    <property type="match status" value="1"/>
</dbReference>
<proteinExistence type="predicted"/>
<evidence type="ECO:0000256" key="6">
    <source>
        <dbReference type="ARBA" id="ARBA00022741"/>
    </source>
</evidence>
<dbReference type="PROSITE" id="PS50294">
    <property type="entry name" value="WD_REPEATS_REGION"/>
    <property type="match status" value="6"/>
</dbReference>
<dbReference type="PRINTS" id="PR00364">
    <property type="entry name" value="DISEASERSIST"/>
</dbReference>
<dbReference type="Pfam" id="PF17908">
    <property type="entry name" value="APAF1_C"/>
    <property type="match status" value="1"/>
</dbReference>
<dbReference type="InterPro" id="IPR041452">
    <property type="entry name" value="APAF1_C"/>
</dbReference>
<evidence type="ECO:0000256" key="4">
    <source>
        <dbReference type="ARBA" id="ARBA00022703"/>
    </source>
</evidence>
<dbReference type="PANTHER" id="PTHR22845">
    <property type="entry name" value="APOPTOTIC PROTEASE-ACTIVATING FACTOR 1"/>
    <property type="match status" value="1"/>
</dbReference>
<dbReference type="Gene3D" id="1.10.533.10">
    <property type="entry name" value="Death Domain, Fas"/>
    <property type="match status" value="1"/>
</dbReference>
<dbReference type="Gene3D" id="1.25.40.370">
    <property type="match status" value="1"/>
</dbReference>
<evidence type="ECO:0000256" key="1">
    <source>
        <dbReference type="ARBA" id="ARBA00004496"/>
    </source>
</evidence>
<dbReference type="FunFam" id="1.25.40.370:FF:000001">
    <property type="entry name" value="Apoptotic protease-activating factor 1"/>
    <property type="match status" value="1"/>
</dbReference>
<dbReference type="Gene3D" id="1.10.8.430">
    <property type="entry name" value="Helical domain of apoptotic protease-activating factors"/>
    <property type="match status" value="1"/>
</dbReference>
<dbReference type="InterPro" id="IPR027417">
    <property type="entry name" value="P-loop_NTPase"/>
</dbReference>
<keyword evidence="6" id="KW-0547">Nucleotide-binding</keyword>
<dbReference type="Proteomes" id="UP000694427">
    <property type="component" value="Unplaced"/>
</dbReference>
<feature type="repeat" description="WD" evidence="9">
    <location>
        <begin position="1024"/>
        <end position="1065"/>
    </location>
</feature>
<dbReference type="GO" id="GO:0042981">
    <property type="term" value="P:regulation of apoptotic process"/>
    <property type="evidence" value="ECO:0007669"/>
    <property type="project" value="InterPro"/>
</dbReference>
<dbReference type="SMART" id="SM00320">
    <property type="entry name" value="WD40"/>
    <property type="match status" value="11"/>
</dbReference>
<reference evidence="11" key="2">
    <citation type="submission" date="2025-09" db="UniProtKB">
        <authorList>
            <consortium name="Ensembl"/>
        </authorList>
    </citation>
    <scope>IDENTIFICATION</scope>
</reference>
<dbReference type="InterPro" id="IPR011029">
    <property type="entry name" value="DEATH-like_dom_sf"/>
</dbReference>
<dbReference type="GO" id="GO:0005829">
    <property type="term" value="C:cytosol"/>
    <property type="evidence" value="ECO:0007669"/>
    <property type="project" value="UniProtKB-ARBA"/>
</dbReference>
<dbReference type="GO" id="GO:0005524">
    <property type="term" value="F:ATP binding"/>
    <property type="evidence" value="ECO:0007669"/>
    <property type="project" value="UniProtKB-KW"/>
</dbReference>